<dbReference type="InterPro" id="IPR001638">
    <property type="entry name" value="Solute-binding_3/MltF_N"/>
</dbReference>
<evidence type="ECO:0000256" key="2">
    <source>
        <dbReference type="ARBA" id="ARBA00004418"/>
    </source>
</evidence>
<protein>
    <submittedName>
        <fullName evidence="13">ABC transporter, periplasmic substrate-binding protein, aliphatic sulfonates</fullName>
    </submittedName>
</protein>
<evidence type="ECO:0000313" key="13">
    <source>
        <dbReference type="EMBL" id="ACM18730.1"/>
    </source>
</evidence>
<dbReference type="NCBIfam" id="TIGR01409">
    <property type="entry name" value="TAT_signal_seq"/>
    <property type="match status" value="1"/>
</dbReference>
<comment type="similarity">
    <text evidence="11">Belongs to the CmpA/NrtA family.</text>
</comment>
<evidence type="ECO:0000259" key="12">
    <source>
        <dbReference type="SMART" id="SM00062"/>
    </source>
</evidence>
<evidence type="ECO:0000256" key="9">
    <source>
        <dbReference type="ARBA" id="ARBA00023014"/>
    </source>
</evidence>
<dbReference type="PANTHER" id="PTHR30024">
    <property type="entry name" value="ALIPHATIC SULFONATES-BINDING PROTEIN-RELATED"/>
    <property type="match status" value="1"/>
</dbReference>
<gene>
    <name evidence="13" type="ordered locus">Geob_0361</name>
</gene>
<evidence type="ECO:0000256" key="7">
    <source>
        <dbReference type="ARBA" id="ARBA00022519"/>
    </source>
</evidence>
<evidence type="ECO:0000256" key="8">
    <source>
        <dbReference type="ARBA" id="ARBA00022729"/>
    </source>
</evidence>
<dbReference type="GO" id="GO:0051536">
    <property type="term" value="F:iron-sulfur cluster binding"/>
    <property type="evidence" value="ECO:0007669"/>
    <property type="project" value="UniProtKB-KW"/>
</dbReference>
<keyword evidence="10" id="KW-0472">Membrane</keyword>
<evidence type="ECO:0000256" key="6">
    <source>
        <dbReference type="ARBA" id="ARBA00022475"/>
    </source>
</evidence>
<keyword evidence="9" id="KW-0479">Metal-binding</keyword>
<evidence type="ECO:0000313" key="14">
    <source>
        <dbReference type="Proteomes" id="UP000007721"/>
    </source>
</evidence>
<dbReference type="STRING" id="316067.Geob_0361"/>
<comment type="subunit">
    <text evidence="4">Heterodimer of a large and a small subunit.</text>
</comment>
<dbReference type="Gene3D" id="3.40.190.10">
    <property type="entry name" value="Periplasmic binding protein-like II"/>
    <property type="match status" value="2"/>
</dbReference>
<sequence>MNRRQFLKASGLALAATAAPGLIGSVFAGSKVNLKIGYLPLSDHLLMIAAEREQFRTVGIKPVKFSSWPEIAEALKNGAIDGAFLLTPIALTLRQKGVPVKAVLLGHRNGSAVTVRNNIGINRVEDLKGKTIAVPSPFSTHNILLRKLLTDKHMDPARDVKIIDMAPPEMLNALATGRIHGYIVAEPFGAQAEARNVGKILTLSKDIWPNHICCVLNLRETVINSHPEAVQELVTGFTRTAAFIEGNPAAAAKASTRILGQRPELIEKVLTSPRDRLSFLNLAPARADFAATQDYMIKFGIAKSKTDLAGYLDGRFA</sequence>
<dbReference type="InterPro" id="IPR044527">
    <property type="entry name" value="NrtA/CpmA_ABC-bd_dom"/>
</dbReference>
<dbReference type="Pfam" id="PF13379">
    <property type="entry name" value="NMT1_2"/>
    <property type="match status" value="1"/>
</dbReference>
<proteinExistence type="inferred from homology"/>
<organism evidence="13 14">
    <name type="scientific">Geotalea daltonii (strain DSM 22248 / JCM 15807 / FRC-32)</name>
    <name type="common">Geobacter daltonii</name>
    <dbReference type="NCBI Taxonomy" id="316067"/>
    <lineage>
        <taxon>Bacteria</taxon>
        <taxon>Pseudomonadati</taxon>
        <taxon>Thermodesulfobacteriota</taxon>
        <taxon>Desulfuromonadia</taxon>
        <taxon>Geobacterales</taxon>
        <taxon>Geobacteraceae</taxon>
        <taxon>Geotalea</taxon>
    </lineage>
</organism>
<dbReference type="GO" id="GO:0012505">
    <property type="term" value="C:endomembrane system"/>
    <property type="evidence" value="ECO:0007669"/>
    <property type="project" value="UniProtKB-SubCell"/>
</dbReference>
<keyword evidence="8" id="KW-0732">Signal</keyword>
<dbReference type="InterPro" id="IPR019546">
    <property type="entry name" value="TAT_signal_bac_arc"/>
</dbReference>
<reference evidence="13 14" key="1">
    <citation type="submission" date="2009-01" db="EMBL/GenBank/DDBJ databases">
        <title>Complete sequence of Geobacter sp. FRC-32.</title>
        <authorList>
            <consortium name="US DOE Joint Genome Institute"/>
            <person name="Lucas S."/>
            <person name="Copeland A."/>
            <person name="Lapidus A."/>
            <person name="Glavina del Rio T."/>
            <person name="Dalin E."/>
            <person name="Tice H."/>
            <person name="Bruce D."/>
            <person name="Goodwin L."/>
            <person name="Pitluck S."/>
            <person name="Saunders E."/>
            <person name="Brettin T."/>
            <person name="Detter J.C."/>
            <person name="Han C."/>
            <person name="Larimer F."/>
            <person name="Land M."/>
            <person name="Hauser L."/>
            <person name="Kyrpides N."/>
            <person name="Ovchinnikova G."/>
            <person name="Kostka J."/>
            <person name="Richardson P."/>
        </authorList>
    </citation>
    <scope>NUCLEOTIDE SEQUENCE [LARGE SCALE GENOMIC DNA]</scope>
    <source>
        <strain evidence="14">DSM 22248 / JCM 15807 / FRC-32</strain>
    </source>
</reference>
<dbReference type="GO" id="GO:0042597">
    <property type="term" value="C:periplasmic space"/>
    <property type="evidence" value="ECO:0007669"/>
    <property type="project" value="UniProtKB-SubCell"/>
</dbReference>
<evidence type="ECO:0000256" key="11">
    <source>
        <dbReference type="ARBA" id="ARBA00024031"/>
    </source>
</evidence>
<comment type="similarity">
    <text evidence="3">Belongs to the bacterial solute-binding protein SsuA/TauA family.</text>
</comment>
<dbReference type="SUPFAM" id="SSF53850">
    <property type="entry name" value="Periplasmic binding protein-like II"/>
    <property type="match status" value="1"/>
</dbReference>
<evidence type="ECO:0000256" key="3">
    <source>
        <dbReference type="ARBA" id="ARBA00010742"/>
    </source>
</evidence>
<dbReference type="Pfam" id="PF10518">
    <property type="entry name" value="TAT_signal"/>
    <property type="match status" value="1"/>
</dbReference>
<keyword evidence="7" id="KW-0997">Cell inner membrane</keyword>
<dbReference type="CDD" id="cd13553">
    <property type="entry name" value="PBP2_NrtA_CpmA_like"/>
    <property type="match status" value="1"/>
</dbReference>
<dbReference type="AlphaFoldDB" id="B9LYZ8"/>
<dbReference type="eggNOG" id="COG0715">
    <property type="taxonomic scope" value="Bacteria"/>
</dbReference>
<keyword evidence="6" id="KW-1003">Cell membrane</keyword>
<evidence type="ECO:0000256" key="4">
    <source>
        <dbReference type="ARBA" id="ARBA00011771"/>
    </source>
</evidence>
<dbReference type="PROSITE" id="PS51318">
    <property type="entry name" value="TAT"/>
    <property type="match status" value="1"/>
</dbReference>
<dbReference type="PANTHER" id="PTHR30024:SF47">
    <property type="entry name" value="TAURINE-BINDING PERIPLASMIC PROTEIN"/>
    <property type="match status" value="1"/>
</dbReference>
<keyword evidence="14" id="KW-1185">Reference proteome</keyword>
<dbReference type="EMBL" id="CP001390">
    <property type="protein sequence ID" value="ACM18730.1"/>
    <property type="molecule type" value="Genomic_DNA"/>
</dbReference>
<name>B9LYZ8_GEODF</name>
<dbReference type="InterPro" id="IPR006311">
    <property type="entry name" value="TAT_signal"/>
</dbReference>
<dbReference type="HOGENOM" id="CLU_028871_10_2_7"/>
<keyword evidence="9" id="KW-0411">Iron-sulfur</keyword>
<comment type="subcellular location">
    <subcellularLocation>
        <location evidence="1">Endomembrane system</location>
    </subcellularLocation>
    <subcellularLocation>
        <location evidence="2">Periplasm</location>
    </subcellularLocation>
</comment>
<dbReference type="Proteomes" id="UP000007721">
    <property type="component" value="Chromosome"/>
</dbReference>
<dbReference type="SMART" id="SM00062">
    <property type="entry name" value="PBPb"/>
    <property type="match status" value="1"/>
</dbReference>
<accession>B9LYZ8</accession>
<dbReference type="RefSeq" id="WP_012645459.1">
    <property type="nucleotide sequence ID" value="NC_011979.1"/>
</dbReference>
<dbReference type="OrthoDB" id="5516036at2"/>
<evidence type="ECO:0000256" key="5">
    <source>
        <dbReference type="ARBA" id="ARBA00022448"/>
    </source>
</evidence>
<evidence type="ECO:0000256" key="1">
    <source>
        <dbReference type="ARBA" id="ARBA00004308"/>
    </source>
</evidence>
<keyword evidence="9" id="KW-0408">Iron</keyword>
<keyword evidence="5" id="KW-0813">Transport</keyword>
<evidence type="ECO:0000256" key="10">
    <source>
        <dbReference type="ARBA" id="ARBA00023136"/>
    </source>
</evidence>
<dbReference type="KEGG" id="geo:Geob_0361"/>
<feature type="domain" description="Solute-binding protein family 3/N-terminal" evidence="12">
    <location>
        <begin position="33"/>
        <end position="262"/>
    </location>
</feature>